<keyword evidence="1" id="KW-0106">Calcium</keyword>
<gene>
    <name evidence="4" type="ORF">EGYM00163_LOCUS49035</name>
</gene>
<accession>A0A7S4LLS4</accession>
<dbReference type="CDD" id="cd00051">
    <property type="entry name" value="EFh"/>
    <property type="match status" value="1"/>
</dbReference>
<evidence type="ECO:0000259" key="3">
    <source>
        <dbReference type="PROSITE" id="PS50222"/>
    </source>
</evidence>
<dbReference type="AlphaFoldDB" id="A0A7S4LLS4"/>
<dbReference type="EMBL" id="HBJA01142273">
    <property type="protein sequence ID" value="CAE0837663.1"/>
    <property type="molecule type" value="Transcribed_RNA"/>
</dbReference>
<dbReference type="GO" id="GO:0005509">
    <property type="term" value="F:calcium ion binding"/>
    <property type="evidence" value="ECO:0007669"/>
    <property type="project" value="InterPro"/>
</dbReference>
<feature type="domain" description="EF-hand" evidence="3">
    <location>
        <begin position="45"/>
        <end position="73"/>
    </location>
</feature>
<dbReference type="SMART" id="SM00054">
    <property type="entry name" value="EFh"/>
    <property type="match status" value="2"/>
</dbReference>
<dbReference type="SUPFAM" id="SSF47473">
    <property type="entry name" value="EF-hand"/>
    <property type="match status" value="1"/>
</dbReference>
<protein>
    <recommendedName>
        <fullName evidence="3">EF-hand domain-containing protein</fullName>
    </recommendedName>
</protein>
<feature type="region of interest" description="Disordered" evidence="2">
    <location>
        <begin position="107"/>
        <end position="135"/>
    </location>
</feature>
<sequence>MGADGSKESCALVDRIFDAVDADGNGKLDKDEVLRLFAVANNASQVLQKLDADGDGFVQLQELRQFFAGWSTEDLRALGALVTAVPGAHAASGAGKAKARLASELSGEAEPAAKRRSCTTAASAGAGAGDPRDPAKTWDEVVRNALQYIATNADRAKRQFVQQMAQDVLSCYGLAGYAPFLGPYLDTMSQYINMDTVDQLLGVCRPRDGPAEALPRDGTAQVEQLQRDMALGFGRDQVVALLHKVEGYAPSPALKRVVGVAEDFVRAEFMADDLPLLQQILRLVPSIAGEGATAHLQELAGLLMPKVLHYVTQSQGGQQCLLEGLSALASGGLGALAAHFAGGGAASK</sequence>
<dbReference type="PROSITE" id="PS00018">
    <property type="entry name" value="EF_HAND_1"/>
    <property type="match status" value="2"/>
</dbReference>
<evidence type="ECO:0000313" key="4">
    <source>
        <dbReference type="EMBL" id="CAE0837663.1"/>
    </source>
</evidence>
<dbReference type="Pfam" id="PF13202">
    <property type="entry name" value="EF-hand_5"/>
    <property type="match status" value="2"/>
</dbReference>
<dbReference type="InterPro" id="IPR011992">
    <property type="entry name" value="EF-hand-dom_pair"/>
</dbReference>
<evidence type="ECO:0000256" key="2">
    <source>
        <dbReference type="SAM" id="MobiDB-lite"/>
    </source>
</evidence>
<dbReference type="InterPro" id="IPR018247">
    <property type="entry name" value="EF_Hand_1_Ca_BS"/>
</dbReference>
<feature type="domain" description="EF-hand" evidence="3">
    <location>
        <begin position="8"/>
        <end position="43"/>
    </location>
</feature>
<proteinExistence type="predicted"/>
<dbReference type="Gene3D" id="1.10.238.10">
    <property type="entry name" value="EF-hand"/>
    <property type="match status" value="1"/>
</dbReference>
<name>A0A7S4LLS4_9EUGL</name>
<reference evidence="4" key="1">
    <citation type="submission" date="2021-01" db="EMBL/GenBank/DDBJ databases">
        <authorList>
            <person name="Corre E."/>
            <person name="Pelletier E."/>
            <person name="Niang G."/>
            <person name="Scheremetjew M."/>
            <person name="Finn R."/>
            <person name="Kale V."/>
            <person name="Holt S."/>
            <person name="Cochrane G."/>
            <person name="Meng A."/>
            <person name="Brown T."/>
            <person name="Cohen L."/>
        </authorList>
    </citation>
    <scope>NUCLEOTIDE SEQUENCE</scope>
    <source>
        <strain evidence="4">CCMP1594</strain>
    </source>
</reference>
<dbReference type="InterPro" id="IPR002048">
    <property type="entry name" value="EF_hand_dom"/>
</dbReference>
<evidence type="ECO:0000256" key="1">
    <source>
        <dbReference type="ARBA" id="ARBA00022837"/>
    </source>
</evidence>
<dbReference type="PROSITE" id="PS50222">
    <property type="entry name" value="EF_HAND_2"/>
    <property type="match status" value="2"/>
</dbReference>
<organism evidence="4">
    <name type="scientific">Eutreptiella gymnastica</name>
    <dbReference type="NCBI Taxonomy" id="73025"/>
    <lineage>
        <taxon>Eukaryota</taxon>
        <taxon>Discoba</taxon>
        <taxon>Euglenozoa</taxon>
        <taxon>Euglenida</taxon>
        <taxon>Spirocuta</taxon>
        <taxon>Euglenophyceae</taxon>
        <taxon>Eutreptiales</taxon>
        <taxon>Eutreptiaceae</taxon>
        <taxon>Eutreptiella</taxon>
    </lineage>
</organism>